<evidence type="ECO:0000313" key="2">
    <source>
        <dbReference type="Proteomes" id="UP000265566"/>
    </source>
</evidence>
<dbReference type="EMBL" id="PSQE01000004">
    <property type="protein sequence ID" value="RHN60133.1"/>
    <property type="molecule type" value="Genomic_DNA"/>
</dbReference>
<proteinExistence type="predicted"/>
<protein>
    <submittedName>
        <fullName evidence="1">Uncharacterized protein</fullName>
    </submittedName>
</protein>
<dbReference type="Proteomes" id="UP000265566">
    <property type="component" value="Chromosome 4"/>
</dbReference>
<name>A0A396I5V5_MEDTR</name>
<gene>
    <name evidence="1" type="ORF">MtrunA17_Chr4g0022121</name>
</gene>
<accession>A0A396I5V5</accession>
<dbReference type="AlphaFoldDB" id="A0A396I5V5"/>
<organism evidence="1 2">
    <name type="scientific">Medicago truncatula</name>
    <name type="common">Barrel medic</name>
    <name type="synonym">Medicago tribuloides</name>
    <dbReference type="NCBI Taxonomy" id="3880"/>
    <lineage>
        <taxon>Eukaryota</taxon>
        <taxon>Viridiplantae</taxon>
        <taxon>Streptophyta</taxon>
        <taxon>Embryophyta</taxon>
        <taxon>Tracheophyta</taxon>
        <taxon>Spermatophyta</taxon>
        <taxon>Magnoliopsida</taxon>
        <taxon>eudicotyledons</taxon>
        <taxon>Gunneridae</taxon>
        <taxon>Pentapetalae</taxon>
        <taxon>rosids</taxon>
        <taxon>fabids</taxon>
        <taxon>Fabales</taxon>
        <taxon>Fabaceae</taxon>
        <taxon>Papilionoideae</taxon>
        <taxon>50 kb inversion clade</taxon>
        <taxon>NPAAA clade</taxon>
        <taxon>Hologalegina</taxon>
        <taxon>IRL clade</taxon>
        <taxon>Trifolieae</taxon>
        <taxon>Medicago</taxon>
    </lineage>
</organism>
<dbReference type="Gramene" id="rna22367">
    <property type="protein sequence ID" value="RHN60133.1"/>
    <property type="gene ID" value="gene22367"/>
</dbReference>
<comment type="caution">
    <text evidence="1">The sequence shown here is derived from an EMBL/GenBank/DDBJ whole genome shotgun (WGS) entry which is preliminary data.</text>
</comment>
<sequence>MRWSFNLRQPFHHFFLLQGSLLNYNCTTCFLQLSEVDQIAYLQLDEEQIKSYTLAEIEMLLQFHGKNLMERYPSMPRTDVSINSDGRNRLIYDELRYNKYSLKEEHDRLMSTMTTEQKSIYDTTGLRPINKVFFFV</sequence>
<reference evidence="2" key="1">
    <citation type="journal article" date="2018" name="Nat. Plants">
        <title>Whole-genome landscape of Medicago truncatula symbiotic genes.</title>
        <authorList>
            <person name="Pecrix Y."/>
            <person name="Staton S.E."/>
            <person name="Sallet E."/>
            <person name="Lelandais-Briere C."/>
            <person name="Moreau S."/>
            <person name="Carrere S."/>
            <person name="Blein T."/>
            <person name="Jardinaud M.F."/>
            <person name="Latrasse D."/>
            <person name="Zouine M."/>
            <person name="Zahm M."/>
            <person name="Kreplak J."/>
            <person name="Mayjonade B."/>
            <person name="Satge C."/>
            <person name="Perez M."/>
            <person name="Cauet S."/>
            <person name="Marande W."/>
            <person name="Chantry-Darmon C."/>
            <person name="Lopez-Roques C."/>
            <person name="Bouchez O."/>
            <person name="Berard A."/>
            <person name="Debelle F."/>
            <person name="Munos S."/>
            <person name="Bendahmane A."/>
            <person name="Berges H."/>
            <person name="Niebel A."/>
            <person name="Buitink J."/>
            <person name="Frugier F."/>
            <person name="Benhamed M."/>
            <person name="Crespi M."/>
            <person name="Gouzy J."/>
            <person name="Gamas P."/>
        </authorList>
    </citation>
    <scope>NUCLEOTIDE SEQUENCE [LARGE SCALE GENOMIC DNA]</scope>
    <source>
        <strain evidence="2">cv. Jemalong A17</strain>
    </source>
</reference>
<evidence type="ECO:0000313" key="1">
    <source>
        <dbReference type="EMBL" id="RHN60133.1"/>
    </source>
</evidence>